<evidence type="ECO:0000313" key="16">
    <source>
        <dbReference type="EMBL" id="KRT82108.1"/>
    </source>
</evidence>
<dbReference type="OrthoDB" id="1688044at2759"/>
<dbReference type="EC" id="1.14.13.39" evidence="5"/>
<comment type="cofactor">
    <cofactor evidence="2">
        <name>heme b</name>
        <dbReference type="ChEBI" id="CHEBI:60344"/>
    </cofactor>
</comment>
<evidence type="ECO:0000256" key="14">
    <source>
        <dbReference type="ARBA" id="ARBA00023004"/>
    </source>
</evidence>
<dbReference type="InterPro" id="IPR003097">
    <property type="entry name" value="CysJ-like_FAD-binding"/>
</dbReference>
<evidence type="ECO:0000256" key="2">
    <source>
        <dbReference type="ARBA" id="ARBA00001970"/>
    </source>
</evidence>
<organism evidence="16 17">
    <name type="scientific">Oryctes borbonicus</name>
    <dbReference type="NCBI Taxonomy" id="1629725"/>
    <lineage>
        <taxon>Eukaryota</taxon>
        <taxon>Metazoa</taxon>
        <taxon>Ecdysozoa</taxon>
        <taxon>Arthropoda</taxon>
        <taxon>Hexapoda</taxon>
        <taxon>Insecta</taxon>
        <taxon>Pterygota</taxon>
        <taxon>Neoptera</taxon>
        <taxon>Endopterygota</taxon>
        <taxon>Coleoptera</taxon>
        <taxon>Polyphaga</taxon>
        <taxon>Scarabaeiformia</taxon>
        <taxon>Scarabaeidae</taxon>
        <taxon>Dynastinae</taxon>
        <taxon>Oryctes</taxon>
    </lineage>
</organism>
<dbReference type="PRINTS" id="PR00371">
    <property type="entry name" value="FPNCR"/>
</dbReference>
<keyword evidence="13" id="KW-0560">Oxidoreductase</keyword>
<evidence type="ECO:0000256" key="5">
    <source>
        <dbReference type="ARBA" id="ARBA00012989"/>
    </source>
</evidence>
<comment type="similarity">
    <text evidence="4">Belongs to the NOS family.</text>
</comment>
<dbReference type="SUPFAM" id="SSF52343">
    <property type="entry name" value="Ferredoxin reductase-like, C-terminal NADP-linked domain"/>
    <property type="match status" value="1"/>
</dbReference>
<accession>A0A0T6B403</accession>
<dbReference type="GO" id="GO:0004517">
    <property type="term" value="F:nitric-oxide synthase activity"/>
    <property type="evidence" value="ECO:0007669"/>
    <property type="project" value="UniProtKB-EC"/>
</dbReference>
<gene>
    <name evidence="16" type="ORF">AMK59_3121</name>
</gene>
<dbReference type="InterPro" id="IPR039261">
    <property type="entry name" value="FNR_nucleotide-bd"/>
</dbReference>
<name>A0A0T6B403_9SCAR</name>
<keyword evidence="14" id="KW-0408">Iron</keyword>
<evidence type="ECO:0000256" key="3">
    <source>
        <dbReference type="ARBA" id="ARBA00001974"/>
    </source>
</evidence>
<dbReference type="Pfam" id="PF00667">
    <property type="entry name" value="FAD_binding_1"/>
    <property type="match status" value="1"/>
</dbReference>
<keyword evidence="9" id="KW-0479">Metal-binding</keyword>
<comment type="cofactor">
    <cofactor evidence="3">
        <name>FAD</name>
        <dbReference type="ChEBI" id="CHEBI:57692"/>
    </cofactor>
</comment>
<comment type="cofactor">
    <cofactor evidence="1">
        <name>FMN</name>
        <dbReference type="ChEBI" id="CHEBI:58210"/>
    </cofactor>
</comment>
<evidence type="ECO:0000256" key="8">
    <source>
        <dbReference type="ARBA" id="ARBA00022643"/>
    </source>
</evidence>
<dbReference type="InterPro" id="IPR001709">
    <property type="entry name" value="Flavoprot_Pyr_Nucl_cyt_Rdtase"/>
</dbReference>
<keyword evidence="11" id="KW-0521">NADP</keyword>
<reference evidence="16 17" key="1">
    <citation type="submission" date="2015-09" db="EMBL/GenBank/DDBJ databases">
        <title>Draft genome of the scarab beetle Oryctes borbonicus.</title>
        <authorList>
            <person name="Meyer J.M."/>
            <person name="Markov G.V."/>
            <person name="Baskaran P."/>
            <person name="Herrmann M."/>
            <person name="Sommer R.J."/>
            <person name="Roedelsperger C."/>
        </authorList>
    </citation>
    <scope>NUCLEOTIDE SEQUENCE [LARGE SCALE GENOMIC DNA]</scope>
    <source>
        <strain evidence="16">OB123</strain>
        <tissue evidence="16">Whole animal</tissue>
    </source>
</reference>
<proteinExistence type="inferred from homology"/>
<dbReference type="Gene3D" id="2.40.30.10">
    <property type="entry name" value="Translation factors"/>
    <property type="match status" value="1"/>
</dbReference>
<keyword evidence="8" id="KW-0288">FMN</keyword>
<evidence type="ECO:0000256" key="11">
    <source>
        <dbReference type="ARBA" id="ARBA00022857"/>
    </source>
</evidence>
<dbReference type="InterPro" id="IPR017938">
    <property type="entry name" value="Riboflavin_synthase-like_b-brl"/>
</dbReference>
<keyword evidence="12" id="KW-0112">Calmodulin-binding</keyword>
<evidence type="ECO:0000256" key="10">
    <source>
        <dbReference type="ARBA" id="ARBA00022827"/>
    </source>
</evidence>
<dbReference type="Gene3D" id="3.40.50.80">
    <property type="entry name" value="Nucleotide-binding domain of ferredoxin-NADP reductase (FNR) module"/>
    <property type="match status" value="1"/>
</dbReference>
<dbReference type="PANTHER" id="PTHR43410:SF1">
    <property type="entry name" value="NITRIC OXIDE SYNTHASE"/>
    <property type="match status" value="1"/>
</dbReference>
<dbReference type="InterPro" id="IPR017927">
    <property type="entry name" value="FAD-bd_FR_type"/>
</dbReference>
<dbReference type="InterPro" id="IPR023173">
    <property type="entry name" value="NADPH_Cyt_P450_Rdtase_alpha"/>
</dbReference>
<dbReference type="PROSITE" id="PS51384">
    <property type="entry name" value="FAD_FR"/>
    <property type="match status" value="1"/>
</dbReference>
<feature type="non-terminal residue" evidence="16">
    <location>
        <position position="1"/>
    </location>
</feature>
<dbReference type="GO" id="GO:0046872">
    <property type="term" value="F:metal ion binding"/>
    <property type="evidence" value="ECO:0007669"/>
    <property type="project" value="UniProtKB-KW"/>
</dbReference>
<evidence type="ECO:0000256" key="1">
    <source>
        <dbReference type="ARBA" id="ARBA00001917"/>
    </source>
</evidence>
<dbReference type="SUPFAM" id="SSF63380">
    <property type="entry name" value="Riboflavin synthase domain-like"/>
    <property type="match status" value="1"/>
</dbReference>
<protein>
    <recommendedName>
        <fullName evidence="5">nitric-oxide synthase (NADPH)</fullName>
        <ecNumber evidence="5">1.14.13.39</ecNumber>
    </recommendedName>
</protein>
<evidence type="ECO:0000256" key="12">
    <source>
        <dbReference type="ARBA" id="ARBA00022860"/>
    </source>
</evidence>
<comment type="caution">
    <text evidence="16">The sequence shown here is derived from an EMBL/GenBank/DDBJ whole genome shotgun (WGS) entry which is preliminary data.</text>
</comment>
<evidence type="ECO:0000313" key="17">
    <source>
        <dbReference type="Proteomes" id="UP000051574"/>
    </source>
</evidence>
<dbReference type="GO" id="GO:0005516">
    <property type="term" value="F:calmodulin binding"/>
    <property type="evidence" value="ECO:0007669"/>
    <property type="project" value="UniProtKB-KW"/>
</dbReference>
<keyword evidence="10" id="KW-0274">FAD</keyword>
<evidence type="ECO:0000256" key="13">
    <source>
        <dbReference type="ARBA" id="ARBA00023002"/>
    </source>
</evidence>
<evidence type="ECO:0000256" key="6">
    <source>
        <dbReference type="ARBA" id="ARBA00022617"/>
    </source>
</evidence>
<evidence type="ECO:0000256" key="9">
    <source>
        <dbReference type="ARBA" id="ARBA00022723"/>
    </source>
</evidence>
<keyword evidence="6" id="KW-0349">Heme</keyword>
<keyword evidence="17" id="KW-1185">Reference proteome</keyword>
<dbReference type="InterPro" id="IPR001433">
    <property type="entry name" value="OxRdtase_FAD/NAD-bd"/>
</dbReference>
<dbReference type="EMBL" id="LJIG01009924">
    <property type="protein sequence ID" value="KRT82108.1"/>
    <property type="molecule type" value="Genomic_DNA"/>
</dbReference>
<feature type="domain" description="FAD-binding FR-type" evidence="15">
    <location>
        <begin position="1"/>
        <end position="102"/>
    </location>
</feature>
<sequence>EDWRHWRFPNLLEVLEEFPSVRPYAPLLIAQLSLLQPRFYSISSSRAIYPNQINLTVAVVTYRTQDGDGPLHYGVASNYLQDVPIGEDVCLFVRSAPSFYLPTDPTKPIVLVGPGTGIAPFVAFWQQRKAQAAAKTRLGRCWLFFGCRQRELDLYHVEKQLMVENKIIDRNFLALSREKDIKNVNNPSCLCVSVTILQKYGNMTDEQVEKYMLTIRDENRYHEDIFGITLRTAEVHNRSRESARIRMASEP</sequence>
<dbReference type="Pfam" id="PF00175">
    <property type="entry name" value="NAD_binding_1"/>
    <property type="match status" value="1"/>
</dbReference>
<keyword evidence="7" id="KW-0285">Flavoprotein</keyword>
<evidence type="ECO:0000256" key="4">
    <source>
        <dbReference type="ARBA" id="ARBA00006267"/>
    </source>
</evidence>
<dbReference type="PANTHER" id="PTHR43410">
    <property type="entry name" value="NITRIC OXIDE SYNTHASE OXYGENASE"/>
    <property type="match status" value="1"/>
</dbReference>
<evidence type="ECO:0000256" key="7">
    <source>
        <dbReference type="ARBA" id="ARBA00022630"/>
    </source>
</evidence>
<dbReference type="Proteomes" id="UP000051574">
    <property type="component" value="Unassembled WGS sequence"/>
</dbReference>
<dbReference type="Gene3D" id="1.20.990.10">
    <property type="entry name" value="NADPH-cytochrome p450 Reductase, Chain A, domain 3"/>
    <property type="match status" value="1"/>
</dbReference>
<dbReference type="AlphaFoldDB" id="A0A0T6B403"/>
<evidence type="ECO:0000259" key="15">
    <source>
        <dbReference type="PROSITE" id="PS51384"/>
    </source>
</evidence>
<dbReference type="InterPro" id="IPR050607">
    <property type="entry name" value="NOS"/>
</dbReference>